<evidence type="ECO:0000256" key="3">
    <source>
        <dbReference type="ARBA" id="ARBA00022737"/>
    </source>
</evidence>
<dbReference type="PROSITE" id="PS01186">
    <property type="entry name" value="EGF_2"/>
    <property type="match status" value="3"/>
</dbReference>
<evidence type="ECO:0000256" key="5">
    <source>
        <dbReference type="ARBA" id="ARBA00023157"/>
    </source>
</evidence>
<dbReference type="Gene3D" id="2.10.25.10">
    <property type="entry name" value="Laminin"/>
    <property type="match status" value="3"/>
</dbReference>
<dbReference type="InterPro" id="IPR000742">
    <property type="entry name" value="EGF"/>
</dbReference>
<evidence type="ECO:0000313" key="8">
    <source>
        <dbReference type="EMBL" id="CAB4016960.1"/>
    </source>
</evidence>
<dbReference type="InterPro" id="IPR024731">
    <property type="entry name" value="NELL2-like_EGF"/>
</dbReference>
<dbReference type="AlphaFoldDB" id="A0A6S7IK73"/>
<comment type="caution">
    <text evidence="8">The sequence shown here is derived from an EMBL/GenBank/DDBJ whole genome shotgun (WGS) entry which is preliminary data.</text>
</comment>
<dbReference type="PROSITE" id="PS00010">
    <property type="entry name" value="ASX_HYDROXYL"/>
    <property type="match status" value="2"/>
</dbReference>
<dbReference type="EMBL" id="CACRXK020009335">
    <property type="protein sequence ID" value="CAB4016960.1"/>
    <property type="molecule type" value="Genomic_DNA"/>
</dbReference>
<evidence type="ECO:0000256" key="4">
    <source>
        <dbReference type="ARBA" id="ARBA00022837"/>
    </source>
</evidence>
<dbReference type="InterPro" id="IPR049883">
    <property type="entry name" value="NOTCH1_EGF-like"/>
</dbReference>
<evidence type="ECO:0000256" key="6">
    <source>
        <dbReference type="ARBA" id="ARBA00023180"/>
    </source>
</evidence>
<keyword evidence="6" id="KW-0325">Glycoprotein</keyword>
<dbReference type="SUPFAM" id="SSF57196">
    <property type="entry name" value="EGF/Laminin"/>
    <property type="match status" value="3"/>
</dbReference>
<evidence type="ECO:0000256" key="1">
    <source>
        <dbReference type="ARBA" id="ARBA00022536"/>
    </source>
</evidence>
<dbReference type="Pfam" id="PF12947">
    <property type="entry name" value="EGF_3"/>
    <property type="match status" value="1"/>
</dbReference>
<dbReference type="SMART" id="SM00179">
    <property type="entry name" value="EGF_CA"/>
    <property type="match status" value="2"/>
</dbReference>
<dbReference type="InterPro" id="IPR001881">
    <property type="entry name" value="EGF-like_Ca-bd_dom"/>
</dbReference>
<accession>A0A6S7IK73</accession>
<keyword evidence="5" id="KW-1015">Disulfide bond</keyword>
<dbReference type="PANTHER" id="PTHR24039:SF28">
    <property type="entry name" value="EGF-LIKE DOMAIN-CONTAINING PROTEIN"/>
    <property type="match status" value="1"/>
</dbReference>
<evidence type="ECO:0000313" key="9">
    <source>
        <dbReference type="Proteomes" id="UP001152795"/>
    </source>
</evidence>
<evidence type="ECO:0000256" key="2">
    <source>
        <dbReference type="ARBA" id="ARBA00022729"/>
    </source>
</evidence>
<dbReference type="Proteomes" id="UP001152795">
    <property type="component" value="Unassembled WGS sequence"/>
</dbReference>
<dbReference type="GO" id="GO:0005509">
    <property type="term" value="F:calcium ion binding"/>
    <property type="evidence" value="ECO:0007669"/>
    <property type="project" value="InterPro"/>
</dbReference>
<name>A0A6S7IK73_PARCT</name>
<comment type="caution">
    <text evidence="7">Lacks conserved residue(s) required for the propagation of feature annotation.</text>
</comment>
<keyword evidence="3" id="KW-0677">Repeat</keyword>
<protein>
    <submittedName>
        <fullName evidence="8">Partial</fullName>
    </submittedName>
</protein>
<keyword evidence="4" id="KW-0106">Calcium</keyword>
<evidence type="ECO:0000256" key="7">
    <source>
        <dbReference type="PROSITE-ProRule" id="PRU00076"/>
    </source>
</evidence>
<dbReference type="PROSITE" id="PS50026">
    <property type="entry name" value="EGF_3"/>
    <property type="match status" value="3"/>
</dbReference>
<dbReference type="OrthoDB" id="10066810at2759"/>
<dbReference type="CDD" id="cd00054">
    <property type="entry name" value="EGF_CA"/>
    <property type="match status" value="2"/>
</dbReference>
<sequence length="331" mass="37621">MVWNHVGTGCFKYDFYYLVAAKSREDCLQICQDDVRCALVAYRKNKHKCALCTEGYKHKASCGYRVELIAKDLNECAIGAHNCEENAVCVNTPGSFKCRCKTGYYKESGQHCIKVPVVEWISYKDRCLEVTSTFAVIEIPNVEQCKLKCQITVHCAMVEYQPNNNKCKMAKHRKFKPVPSCNSRTDLFVKAVIECDNEGKECPKHAYCHAKEGNRLCRCRFGYTGNGKICHDVDECSKYSNLCGQHAKCHNTIGNYKCVCLPGYHGDGQFCRKDKLKKEDIELFEKNHKQNTFHTIINLFNNSGSHCFAASSQVFTLLAILIASFIVNQFQ</sequence>
<reference evidence="8" key="1">
    <citation type="submission" date="2020-04" db="EMBL/GenBank/DDBJ databases">
        <authorList>
            <person name="Alioto T."/>
            <person name="Alioto T."/>
            <person name="Gomez Garrido J."/>
        </authorList>
    </citation>
    <scope>NUCLEOTIDE SEQUENCE</scope>
    <source>
        <strain evidence="8">A484AB</strain>
    </source>
</reference>
<dbReference type="InterPro" id="IPR018097">
    <property type="entry name" value="EGF_Ca-bd_CS"/>
</dbReference>
<dbReference type="InterPro" id="IPR000152">
    <property type="entry name" value="EGF-type_Asp/Asn_hydroxyl_site"/>
</dbReference>
<dbReference type="SMART" id="SM00181">
    <property type="entry name" value="EGF"/>
    <property type="match status" value="4"/>
</dbReference>
<keyword evidence="1 7" id="KW-0245">EGF-like domain</keyword>
<proteinExistence type="predicted"/>
<dbReference type="Pfam" id="PF07645">
    <property type="entry name" value="EGF_CA"/>
    <property type="match status" value="1"/>
</dbReference>
<keyword evidence="9" id="KW-1185">Reference proteome</keyword>
<keyword evidence="2" id="KW-0732">Signal</keyword>
<organism evidence="8 9">
    <name type="scientific">Paramuricea clavata</name>
    <name type="common">Red gorgonian</name>
    <name type="synonym">Violescent sea-whip</name>
    <dbReference type="NCBI Taxonomy" id="317549"/>
    <lineage>
        <taxon>Eukaryota</taxon>
        <taxon>Metazoa</taxon>
        <taxon>Cnidaria</taxon>
        <taxon>Anthozoa</taxon>
        <taxon>Octocorallia</taxon>
        <taxon>Malacalcyonacea</taxon>
        <taxon>Plexauridae</taxon>
        <taxon>Paramuricea</taxon>
    </lineage>
</organism>
<dbReference type="PROSITE" id="PS01187">
    <property type="entry name" value="EGF_CA"/>
    <property type="match status" value="2"/>
</dbReference>
<dbReference type="PANTHER" id="PTHR24039">
    <property type="entry name" value="FIBRILLIN-RELATED"/>
    <property type="match status" value="1"/>
</dbReference>
<gene>
    <name evidence="8" type="ORF">PACLA_8A039546</name>
</gene>
<dbReference type="FunFam" id="2.10.25.10:FF:000038">
    <property type="entry name" value="Fibrillin 2"/>
    <property type="match status" value="2"/>
</dbReference>